<evidence type="ECO:0000256" key="2">
    <source>
        <dbReference type="ARBA" id="ARBA00022679"/>
    </source>
</evidence>
<reference evidence="6" key="1">
    <citation type="submission" date="2021-05" db="EMBL/GenBank/DDBJ databases">
        <authorList>
            <person name="Alioto T."/>
            <person name="Alioto T."/>
            <person name="Gomez Garrido J."/>
        </authorList>
    </citation>
    <scope>NUCLEOTIDE SEQUENCE</scope>
</reference>
<dbReference type="Pfam" id="PF01255">
    <property type="entry name" value="Prenyltransf"/>
    <property type="match status" value="1"/>
</dbReference>
<dbReference type="SUPFAM" id="SSF64005">
    <property type="entry name" value="Undecaprenyl diphosphate synthase"/>
    <property type="match status" value="1"/>
</dbReference>
<dbReference type="HAMAP" id="MF_01139">
    <property type="entry name" value="ISPT"/>
    <property type="match status" value="1"/>
</dbReference>
<dbReference type="GO" id="GO:0005783">
    <property type="term" value="C:endoplasmic reticulum"/>
    <property type="evidence" value="ECO:0007669"/>
    <property type="project" value="TreeGrafter"/>
</dbReference>
<protein>
    <recommendedName>
        <fullName evidence="5">Alkyl transferase</fullName>
        <ecNumber evidence="5">2.5.1.-</ecNumber>
    </recommendedName>
</protein>
<evidence type="ECO:0000256" key="3">
    <source>
        <dbReference type="ARBA" id="ARBA00022842"/>
    </source>
</evidence>
<dbReference type="AlphaFoldDB" id="A0A8D8RIK9"/>
<dbReference type="EMBL" id="HBUF01161901">
    <property type="protein sequence ID" value="CAG6650347.1"/>
    <property type="molecule type" value="Transcribed_RNA"/>
</dbReference>
<organism evidence="6">
    <name type="scientific">Cacopsylla melanoneura</name>
    <dbReference type="NCBI Taxonomy" id="428564"/>
    <lineage>
        <taxon>Eukaryota</taxon>
        <taxon>Metazoa</taxon>
        <taxon>Ecdysozoa</taxon>
        <taxon>Arthropoda</taxon>
        <taxon>Hexapoda</taxon>
        <taxon>Insecta</taxon>
        <taxon>Pterygota</taxon>
        <taxon>Neoptera</taxon>
        <taxon>Paraneoptera</taxon>
        <taxon>Hemiptera</taxon>
        <taxon>Sternorrhyncha</taxon>
        <taxon>Psylloidea</taxon>
        <taxon>Psyllidae</taxon>
        <taxon>Psyllinae</taxon>
        <taxon>Cacopsylla</taxon>
    </lineage>
</organism>
<evidence type="ECO:0000256" key="1">
    <source>
        <dbReference type="ARBA" id="ARBA00005432"/>
    </source>
</evidence>
<dbReference type="InterPro" id="IPR036424">
    <property type="entry name" value="UPP_synth-like_sf"/>
</dbReference>
<dbReference type="NCBIfam" id="TIGR00055">
    <property type="entry name" value="uppS"/>
    <property type="match status" value="1"/>
</dbReference>
<dbReference type="Gene3D" id="3.40.1180.10">
    <property type="entry name" value="Decaprenyl diphosphate synthase-like"/>
    <property type="match status" value="1"/>
</dbReference>
<comment type="similarity">
    <text evidence="1 5">Belongs to the UPP synthase family.</text>
</comment>
<dbReference type="GO" id="GO:0045547">
    <property type="term" value="F:ditrans,polycis-polyprenyl diphosphate synthase [(2E,6E)-farnesyl diphosphate specific] activity"/>
    <property type="evidence" value="ECO:0007669"/>
    <property type="project" value="UniProtKB-EC"/>
</dbReference>
<keyword evidence="2 5" id="KW-0808">Transferase</keyword>
<sequence length="320" mass="36757">MSWIVESTLNWVQYGVIKLLKKGHTPKHIAFIMDGNRRFAKKSQTKTIEGHSKGFDKLAETLQWCLDLGVKEVTVYAFSIENFNRTAEEVDGLMDLARAKFKRLLEEKDKLNEKGVKVRVIGNIELLPRDLICLIKEAMFMTKDNTEGYLNIAFSYTSRDEMVETSRVLVDGLRTAKLTDQDLSMDLFEKCLYTGDCPHPDLIIRTSGETRLSDFMLVQSKSSLLYFCRALWPEFSAWHLISAVFSYQYDYYTNEMWRADKTRTLTQAGETMTLAGETRDLTVAGETRGLTQAGERFVQELYSRREKYIANPACSLQHGI</sequence>
<dbReference type="InterPro" id="IPR001441">
    <property type="entry name" value="UPP_synth-like"/>
</dbReference>
<proteinExistence type="inferred from homology"/>
<evidence type="ECO:0000256" key="4">
    <source>
        <dbReference type="ARBA" id="ARBA00047353"/>
    </source>
</evidence>
<dbReference type="PANTHER" id="PTHR10291:SF43">
    <property type="entry name" value="DEHYDRODOLICHYL DIPHOSPHATE SYNTHASE COMPLEX SUBUNIT DHDDS"/>
    <property type="match status" value="1"/>
</dbReference>
<evidence type="ECO:0000256" key="5">
    <source>
        <dbReference type="RuleBase" id="RU363018"/>
    </source>
</evidence>
<comment type="catalytic activity">
    <reaction evidence="4">
        <text>n isopentenyl diphosphate + (2E,6E)-farnesyl diphosphate = a di-trans,poly-cis-polyprenyl diphosphate + n diphosphate</text>
        <dbReference type="Rhea" id="RHEA:53008"/>
        <dbReference type="Rhea" id="RHEA-COMP:19494"/>
        <dbReference type="ChEBI" id="CHEBI:33019"/>
        <dbReference type="ChEBI" id="CHEBI:128769"/>
        <dbReference type="ChEBI" id="CHEBI:136960"/>
        <dbReference type="ChEBI" id="CHEBI:175763"/>
        <dbReference type="EC" id="2.5.1.87"/>
    </reaction>
</comment>
<dbReference type="EC" id="2.5.1.-" evidence="5"/>
<dbReference type="FunFam" id="3.40.1180.10:FF:000005">
    <property type="entry name" value="Alkyl transferase"/>
    <property type="match status" value="1"/>
</dbReference>
<accession>A0A8D8RIK9</accession>
<keyword evidence="3" id="KW-0460">Magnesium</keyword>
<evidence type="ECO:0000313" key="6">
    <source>
        <dbReference type="EMBL" id="CAG6650347.1"/>
    </source>
</evidence>
<dbReference type="GO" id="GO:0016094">
    <property type="term" value="P:polyprenol biosynthetic process"/>
    <property type="evidence" value="ECO:0007669"/>
    <property type="project" value="TreeGrafter"/>
</dbReference>
<dbReference type="PANTHER" id="PTHR10291">
    <property type="entry name" value="DEHYDRODOLICHYL DIPHOSPHATE SYNTHASE FAMILY MEMBER"/>
    <property type="match status" value="1"/>
</dbReference>
<dbReference type="GO" id="GO:1904423">
    <property type="term" value="C:dehydrodolichyl diphosphate synthase complex"/>
    <property type="evidence" value="ECO:0007669"/>
    <property type="project" value="TreeGrafter"/>
</dbReference>
<dbReference type="CDD" id="cd00475">
    <property type="entry name" value="Cis_IPPS"/>
    <property type="match status" value="1"/>
</dbReference>
<name>A0A8D8RIK9_9HEMI</name>